<organism evidence="11 12">
    <name type="scientific">Paenibacillus rhizoplanae</name>
    <dbReference type="NCBI Taxonomy" id="1917181"/>
    <lineage>
        <taxon>Bacteria</taxon>
        <taxon>Bacillati</taxon>
        <taxon>Bacillota</taxon>
        <taxon>Bacilli</taxon>
        <taxon>Bacillales</taxon>
        <taxon>Paenibacillaceae</taxon>
        <taxon>Paenibacillus</taxon>
    </lineage>
</organism>
<dbReference type="GO" id="GO:0016301">
    <property type="term" value="F:kinase activity"/>
    <property type="evidence" value="ECO:0007669"/>
    <property type="project" value="UniProtKB-KW"/>
</dbReference>
<dbReference type="InterPro" id="IPR036890">
    <property type="entry name" value="HATPase_C_sf"/>
</dbReference>
<dbReference type="Proteomes" id="UP001597448">
    <property type="component" value="Unassembled WGS sequence"/>
</dbReference>
<dbReference type="EMBL" id="JBHUKY010000022">
    <property type="protein sequence ID" value="MFD2410826.1"/>
    <property type="molecule type" value="Genomic_DNA"/>
</dbReference>
<keyword evidence="5" id="KW-0547">Nucleotide-binding</keyword>
<feature type="transmembrane region" description="Helical" evidence="9">
    <location>
        <begin position="40"/>
        <end position="58"/>
    </location>
</feature>
<evidence type="ECO:0000313" key="11">
    <source>
        <dbReference type="EMBL" id="MFD2410826.1"/>
    </source>
</evidence>
<dbReference type="Pfam" id="PF07730">
    <property type="entry name" value="HisKA_3"/>
    <property type="match status" value="1"/>
</dbReference>
<evidence type="ECO:0000256" key="7">
    <source>
        <dbReference type="ARBA" id="ARBA00022840"/>
    </source>
</evidence>
<dbReference type="EC" id="2.7.13.3" evidence="2"/>
<dbReference type="PANTHER" id="PTHR24421:SF10">
    <property type="entry name" value="NITRATE_NITRITE SENSOR PROTEIN NARQ"/>
    <property type="match status" value="1"/>
</dbReference>
<evidence type="ECO:0000256" key="6">
    <source>
        <dbReference type="ARBA" id="ARBA00022777"/>
    </source>
</evidence>
<keyword evidence="6 11" id="KW-0418">Kinase</keyword>
<name>A0ABW5FDG7_9BACL</name>
<dbReference type="Gene3D" id="1.20.5.1930">
    <property type="match status" value="1"/>
</dbReference>
<keyword evidence="4" id="KW-0808">Transferase</keyword>
<keyword evidence="7" id="KW-0067">ATP-binding</keyword>
<accession>A0ABW5FDG7</accession>
<dbReference type="InterPro" id="IPR050482">
    <property type="entry name" value="Sensor_HK_TwoCompSys"/>
</dbReference>
<evidence type="ECO:0000256" key="1">
    <source>
        <dbReference type="ARBA" id="ARBA00000085"/>
    </source>
</evidence>
<dbReference type="SUPFAM" id="SSF55874">
    <property type="entry name" value="ATPase domain of HSP90 chaperone/DNA topoisomerase II/histidine kinase"/>
    <property type="match status" value="1"/>
</dbReference>
<evidence type="ECO:0000256" key="4">
    <source>
        <dbReference type="ARBA" id="ARBA00022679"/>
    </source>
</evidence>
<keyword evidence="9" id="KW-1133">Transmembrane helix</keyword>
<dbReference type="CDD" id="cd16917">
    <property type="entry name" value="HATPase_UhpB-NarQ-NarX-like"/>
    <property type="match status" value="1"/>
</dbReference>
<dbReference type="RefSeq" id="WP_209992245.1">
    <property type="nucleotide sequence ID" value="NZ_JBHSVQ010000001.1"/>
</dbReference>
<feature type="domain" description="Histidine kinase/HSP90-like ATPase" evidence="10">
    <location>
        <begin position="186"/>
        <end position="280"/>
    </location>
</feature>
<dbReference type="InterPro" id="IPR003594">
    <property type="entry name" value="HATPase_dom"/>
</dbReference>
<dbReference type="InterPro" id="IPR011712">
    <property type="entry name" value="Sig_transdc_His_kin_sub3_dim/P"/>
</dbReference>
<evidence type="ECO:0000256" key="5">
    <source>
        <dbReference type="ARBA" id="ARBA00022741"/>
    </source>
</evidence>
<keyword evidence="8" id="KW-0902">Two-component regulatory system</keyword>
<feature type="transmembrane region" description="Helical" evidence="9">
    <location>
        <begin position="7"/>
        <end position="24"/>
    </location>
</feature>
<protein>
    <recommendedName>
        <fullName evidence="2">histidine kinase</fullName>
        <ecNumber evidence="2">2.7.13.3</ecNumber>
    </recommendedName>
</protein>
<proteinExistence type="predicted"/>
<keyword evidence="9" id="KW-0812">Transmembrane</keyword>
<keyword evidence="3" id="KW-0597">Phosphoprotein</keyword>
<gene>
    <name evidence="11" type="ORF">ACFSX3_13140</name>
</gene>
<reference evidence="12" key="1">
    <citation type="journal article" date="2019" name="Int. J. Syst. Evol. Microbiol.">
        <title>The Global Catalogue of Microorganisms (GCM) 10K type strain sequencing project: providing services to taxonomists for standard genome sequencing and annotation.</title>
        <authorList>
            <consortium name="The Broad Institute Genomics Platform"/>
            <consortium name="The Broad Institute Genome Sequencing Center for Infectious Disease"/>
            <person name="Wu L."/>
            <person name="Ma J."/>
        </authorList>
    </citation>
    <scope>NUCLEOTIDE SEQUENCE [LARGE SCALE GENOMIC DNA]</scope>
    <source>
        <strain evidence="12">CCM 8725</strain>
    </source>
</reference>
<evidence type="ECO:0000259" key="10">
    <source>
        <dbReference type="SMART" id="SM00387"/>
    </source>
</evidence>
<dbReference type="Pfam" id="PF02518">
    <property type="entry name" value="HATPase_c"/>
    <property type="match status" value="1"/>
</dbReference>
<keyword evidence="12" id="KW-1185">Reference proteome</keyword>
<evidence type="ECO:0000256" key="8">
    <source>
        <dbReference type="ARBA" id="ARBA00023012"/>
    </source>
</evidence>
<keyword evidence="9" id="KW-0472">Membrane</keyword>
<dbReference type="Gene3D" id="3.30.565.10">
    <property type="entry name" value="Histidine kinase-like ATPase, C-terminal domain"/>
    <property type="match status" value="1"/>
</dbReference>
<comment type="catalytic activity">
    <reaction evidence="1">
        <text>ATP + protein L-histidine = ADP + protein N-phospho-L-histidine.</text>
        <dbReference type="EC" id="2.7.13.3"/>
    </reaction>
</comment>
<evidence type="ECO:0000256" key="9">
    <source>
        <dbReference type="SAM" id="Phobius"/>
    </source>
</evidence>
<evidence type="ECO:0000256" key="2">
    <source>
        <dbReference type="ARBA" id="ARBA00012438"/>
    </source>
</evidence>
<dbReference type="SMART" id="SM00387">
    <property type="entry name" value="HATPase_c"/>
    <property type="match status" value="1"/>
</dbReference>
<evidence type="ECO:0000313" key="12">
    <source>
        <dbReference type="Proteomes" id="UP001597448"/>
    </source>
</evidence>
<sequence>MTYTRIKVLILLIPTVMVGIWEWVRHQFLMQYISMDTGNYLTPVLVFMFSIILLLPLFRIMERNQRELEQERAATGAMEAREDLAKELHDGMAQSLFLLSVRIDRLEQSRKDGSVSADSVDQIKKTVHEVNRYVRQAIANLKVPVSGEESFSLERSIKEQLAGIAGEVMIEVSLDWHLEEQALTAAEQAELLSCIREAIINVRKHTRAGRVSVSGQGNEHGWRVTIADDGAGIEHDDPFAVNGSYGLQIMRERSRSMGWRLDIQSGTDGTTVEIAKGGAQNGTLPGTDRR</sequence>
<evidence type="ECO:0000256" key="3">
    <source>
        <dbReference type="ARBA" id="ARBA00022553"/>
    </source>
</evidence>
<comment type="caution">
    <text evidence="11">The sequence shown here is derived from an EMBL/GenBank/DDBJ whole genome shotgun (WGS) entry which is preliminary data.</text>
</comment>
<dbReference type="PANTHER" id="PTHR24421">
    <property type="entry name" value="NITRATE/NITRITE SENSOR PROTEIN NARX-RELATED"/>
    <property type="match status" value="1"/>
</dbReference>